<dbReference type="HOGENOM" id="CLU_497972_0_0_1"/>
<dbReference type="AlphaFoldDB" id="A0A0C3NNK9"/>
<feature type="compositionally biased region" description="Low complexity" evidence="1">
    <location>
        <begin position="310"/>
        <end position="320"/>
    </location>
</feature>
<reference evidence="2 3" key="1">
    <citation type="submission" date="2014-04" db="EMBL/GenBank/DDBJ databases">
        <authorList>
            <consortium name="DOE Joint Genome Institute"/>
            <person name="Kuo A."/>
            <person name="Kohler A."/>
            <person name="Costa M.D."/>
            <person name="Nagy L.G."/>
            <person name="Floudas D."/>
            <person name="Copeland A."/>
            <person name="Barry K.W."/>
            <person name="Cichocki N."/>
            <person name="Veneault-Fourrey C."/>
            <person name="LaButti K."/>
            <person name="Lindquist E.A."/>
            <person name="Lipzen A."/>
            <person name="Lundell T."/>
            <person name="Morin E."/>
            <person name="Murat C."/>
            <person name="Sun H."/>
            <person name="Tunlid A."/>
            <person name="Henrissat B."/>
            <person name="Grigoriev I.V."/>
            <person name="Hibbett D.S."/>
            <person name="Martin F."/>
            <person name="Nordberg H.P."/>
            <person name="Cantor M.N."/>
            <person name="Hua S.X."/>
        </authorList>
    </citation>
    <scope>NUCLEOTIDE SEQUENCE [LARGE SCALE GENOMIC DNA]</scope>
    <source>
        <strain evidence="2 3">Marx 270</strain>
    </source>
</reference>
<feature type="compositionally biased region" description="Acidic residues" evidence="1">
    <location>
        <begin position="333"/>
        <end position="343"/>
    </location>
</feature>
<reference evidence="3" key="2">
    <citation type="submission" date="2015-01" db="EMBL/GenBank/DDBJ databases">
        <title>Evolutionary Origins and Diversification of the Mycorrhizal Mutualists.</title>
        <authorList>
            <consortium name="DOE Joint Genome Institute"/>
            <consortium name="Mycorrhizal Genomics Consortium"/>
            <person name="Kohler A."/>
            <person name="Kuo A."/>
            <person name="Nagy L.G."/>
            <person name="Floudas D."/>
            <person name="Copeland A."/>
            <person name="Barry K.W."/>
            <person name="Cichocki N."/>
            <person name="Veneault-Fourrey C."/>
            <person name="LaButti K."/>
            <person name="Lindquist E.A."/>
            <person name="Lipzen A."/>
            <person name="Lundell T."/>
            <person name="Morin E."/>
            <person name="Murat C."/>
            <person name="Riley R."/>
            <person name="Ohm R."/>
            <person name="Sun H."/>
            <person name="Tunlid A."/>
            <person name="Henrissat B."/>
            <person name="Grigoriev I.V."/>
            <person name="Hibbett D.S."/>
            <person name="Martin F."/>
        </authorList>
    </citation>
    <scope>NUCLEOTIDE SEQUENCE [LARGE SCALE GENOMIC DNA]</scope>
    <source>
        <strain evidence="3">Marx 270</strain>
    </source>
</reference>
<sequence length="438" mass="48875">MLSNGELAGELNLRAERLRTLISPSARQRLEDFERTRMTRREPFQWERFLHGERPRYLRNDVPSFQTTTVSPLHSRSPPMPDLMVPGTRTSTQPHPYMRHELLGSDLDEASTTIGRRVAIRVAAGWTDDSRGTSQFRSLEQRLQAQTAQIAHELQNMTDRLIARRTGQLAVPTAAYGSTRHEPPHASLGPFPNDLAPPRHFRGVSQRTPLSRIGGVDVTTHPDPPPSSSGLLPTSSSAADAPGSDRTASGTPDVPVALPVFLDLDNPVEVRDRLRDLLARERSDRSTHPTVEVARRGNHNVNVSTGQSERTSSPQQQPGQTRRRRGWAHLDADGDEIVSDDDESPRTRRGRMYPSYPTAAEQLTARLGWRPPPGAEDVSETDTVFPEMCGDDAAPHSDACRLYPLPTTIEEMIVYPKSNQKRVRLDIPISRDKCLYGR</sequence>
<name>A0A0C3NNK9_PISTI</name>
<evidence type="ECO:0000313" key="3">
    <source>
        <dbReference type="Proteomes" id="UP000054217"/>
    </source>
</evidence>
<evidence type="ECO:0000313" key="2">
    <source>
        <dbReference type="EMBL" id="KIO02460.1"/>
    </source>
</evidence>
<protein>
    <submittedName>
        <fullName evidence="2">Uncharacterized protein</fullName>
    </submittedName>
</protein>
<dbReference type="EMBL" id="KN831982">
    <property type="protein sequence ID" value="KIO02460.1"/>
    <property type="molecule type" value="Genomic_DNA"/>
</dbReference>
<dbReference type="InParanoid" id="A0A0C3NNK9"/>
<feature type="compositionally biased region" description="Polar residues" evidence="1">
    <location>
        <begin position="299"/>
        <end position="309"/>
    </location>
</feature>
<evidence type="ECO:0000256" key="1">
    <source>
        <dbReference type="SAM" id="MobiDB-lite"/>
    </source>
</evidence>
<feature type="region of interest" description="Disordered" evidence="1">
    <location>
        <begin position="176"/>
        <end position="253"/>
    </location>
</feature>
<organism evidence="2 3">
    <name type="scientific">Pisolithus tinctorius Marx 270</name>
    <dbReference type="NCBI Taxonomy" id="870435"/>
    <lineage>
        <taxon>Eukaryota</taxon>
        <taxon>Fungi</taxon>
        <taxon>Dikarya</taxon>
        <taxon>Basidiomycota</taxon>
        <taxon>Agaricomycotina</taxon>
        <taxon>Agaricomycetes</taxon>
        <taxon>Agaricomycetidae</taxon>
        <taxon>Boletales</taxon>
        <taxon>Sclerodermatineae</taxon>
        <taxon>Pisolithaceae</taxon>
        <taxon>Pisolithus</taxon>
    </lineage>
</organism>
<gene>
    <name evidence="2" type="ORF">M404DRAFT_1002488</name>
</gene>
<accession>A0A0C3NNK9</accession>
<dbReference type="Proteomes" id="UP000054217">
    <property type="component" value="Unassembled WGS sequence"/>
</dbReference>
<keyword evidence="3" id="KW-1185">Reference proteome</keyword>
<proteinExistence type="predicted"/>
<dbReference type="OrthoDB" id="2649166at2759"/>
<feature type="compositionally biased region" description="Low complexity" evidence="1">
    <location>
        <begin position="228"/>
        <end position="237"/>
    </location>
</feature>
<feature type="region of interest" description="Disordered" evidence="1">
    <location>
        <begin position="281"/>
        <end position="353"/>
    </location>
</feature>